<sequence length="57" mass="6223">MSIGSIDEKAMKEVMVDLVSSSGKERENPTVPDFALHHGGVSKEGERNVGRKGRGRR</sequence>
<evidence type="ECO:0000313" key="2">
    <source>
        <dbReference type="EMBL" id="KAL0360962.1"/>
    </source>
</evidence>
<feature type="region of interest" description="Disordered" evidence="1">
    <location>
        <begin position="20"/>
        <end position="57"/>
    </location>
</feature>
<organism evidence="2">
    <name type="scientific">Sesamum radiatum</name>
    <name type="common">Black benniseed</name>
    <dbReference type="NCBI Taxonomy" id="300843"/>
    <lineage>
        <taxon>Eukaryota</taxon>
        <taxon>Viridiplantae</taxon>
        <taxon>Streptophyta</taxon>
        <taxon>Embryophyta</taxon>
        <taxon>Tracheophyta</taxon>
        <taxon>Spermatophyta</taxon>
        <taxon>Magnoliopsida</taxon>
        <taxon>eudicotyledons</taxon>
        <taxon>Gunneridae</taxon>
        <taxon>Pentapetalae</taxon>
        <taxon>asterids</taxon>
        <taxon>lamiids</taxon>
        <taxon>Lamiales</taxon>
        <taxon>Pedaliaceae</taxon>
        <taxon>Sesamum</taxon>
    </lineage>
</organism>
<evidence type="ECO:0000256" key="1">
    <source>
        <dbReference type="SAM" id="MobiDB-lite"/>
    </source>
</evidence>
<protein>
    <submittedName>
        <fullName evidence="2">Uncharacterized protein</fullName>
    </submittedName>
</protein>
<reference evidence="2" key="2">
    <citation type="journal article" date="2024" name="Plant">
        <title>Genomic evolution and insights into agronomic trait innovations of Sesamum species.</title>
        <authorList>
            <person name="Miao H."/>
            <person name="Wang L."/>
            <person name="Qu L."/>
            <person name="Liu H."/>
            <person name="Sun Y."/>
            <person name="Le M."/>
            <person name="Wang Q."/>
            <person name="Wei S."/>
            <person name="Zheng Y."/>
            <person name="Lin W."/>
            <person name="Duan Y."/>
            <person name="Cao H."/>
            <person name="Xiong S."/>
            <person name="Wang X."/>
            <person name="Wei L."/>
            <person name="Li C."/>
            <person name="Ma Q."/>
            <person name="Ju M."/>
            <person name="Zhao R."/>
            <person name="Li G."/>
            <person name="Mu C."/>
            <person name="Tian Q."/>
            <person name="Mei H."/>
            <person name="Zhang T."/>
            <person name="Gao T."/>
            <person name="Zhang H."/>
        </authorList>
    </citation>
    <scope>NUCLEOTIDE SEQUENCE</scope>
    <source>
        <strain evidence="2">G02</strain>
    </source>
</reference>
<proteinExistence type="predicted"/>
<comment type="caution">
    <text evidence="2">The sequence shown here is derived from an EMBL/GenBank/DDBJ whole genome shotgun (WGS) entry which is preliminary data.</text>
</comment>
<dbReference type="EMBL" id="JACGWJ010000016">
    <property type="protein sequence ID" value="KAL0360962.1"/>
    <property type="molecule type" value="Genomic_DNA"/>
</dbReference>
<reference evidence="2" key="1">
    <citation type="submission" date="2020-06" db="EMBL/GenBank/DDBJ databases">
        <authorList>
            <person name="Li T."/>
            <person name="Hu X."/>
            <person name="Zhang T."/>
            <person name="Song X."/>
            <person name="Zhang H."/>
            <person name="Dai N."/>
            <person name="Sheng W."/>
            <person name="Hou X."/>
            <person name="Wei L."/>
        </authorList>
    </citation>
    <scope>NUCLEOTIDE SEQUENCE</scope>
    <source>
        <strain evidence="2">G02</strain>
        <tissue evidence="2">Leaf</tissue>
    </source>
</reference>
<accession>A0AAW2PZS0</accession>
<dbReference type="AlphaFoldDB" id="A0AAW2PZS0"/>
<gene>
    <name evidence="2" type="ORF">Sradi_3780700</name>
</gene>
<name>A0AAW2PZS0_SESRA</name>